<dbReference type="CDD" id="cd02969">
    <property type="entry name" value="PRX_like1"/>
    <property type="match status" value="1"/>
</dbReference>
<gene>
    <name evidence="2" type="ORF">ON753_07150</name>
</gene>
<keyword evidence="3" id="KW-1185">Reference proteome</keyword>
<dbReference type="EMBL" id="JAPEVI010000003">
    <property type="protein sequence ID" value="MCX2722183.1"/>
    <property type="molecule type" value="Genomic_DNA"/>
</dbReference>
<evidence type="ECO:0000259" key="1">
    <source>
        <dbReference type="PROSITE" id="PS51352"/>
    </source>
</evidence>
<comment type="caution">
    <text evidence="2">The sequence shown here is derived from an EMBL/GenBank/DDBJ whole genome shotgun (WGS) entry which is preliminary data.</text>
</comment>
<evidence type="ECO:0000313" key="2">
    <source>
        <dbReference type="EMBL" id="MCX2722183.1"/>
    </source>
</evidence>
<organism evidence="2 3">
    <name type="scientific">Roseibium salinum</name>
    <dbReference type="NCBI Taxonomy" id="1604349"/>
    <lineage>
        <taxon>Bacteria</taxon>
        <taxon>Pseudomonadati</taxon>
        <taxon>Pseudomonadota</taxon>
        <taxon>Alphaproteobacteria</taxon>
        <taxon>Hyphomicrobiales</taxon>
        <taxon>Stappiaceae</taxon>
        <taxon>Roseibium</taxon>
    </lineage>
</organism>
<dbReference type="InterPro" id="IPR036249">
    <property type="entry name" value="Thioredoxin-like_sf"/>
</dbReference>
<dbReference type="SUPFAM" id="SSF52833">
    <property type="entry name" value="Thioredoxin-like"/>
    <property type="match status" value="1"/>
</dbReference>
<feature type="domain" description="Thioredoxin" evidence="1">
    <location>
        <begin position="14"/>
        <end position="169"/>
    </location>
</feature>
<dbReference type="PANTHER" id="PTHR43640">
    <property type="entry name" value="OS07G0260300 PROTEIN"/>
    <property type="match status" value="1"/>
</dbReference>
<dbReference type="PANTHER" id="PTHR43640:SF1">
    <property type="entry name" value="THIOREDOXIN-DEPENDENT PEROXIREDOXIN"/>
    <property type="match status" value="1"/>
</dbReference>
<dbReference type="RefSeq" id="WP_265967086.1">
    <property type="nucleotide sequence ID" value="NZ_JAPEVI010000003.1"/>
</dbReference>
<dbReference type="InterPro" id="IPR000866">
    <property type="entry name" value="AhpC/TSA"/>
</dbReference>
<accession>A0ABT3QZB3</accession>
<dbReference type="InterPro" id="IPR047262">
    <property type="entry name" value="PRX-like1"/>
</dbReference>
<dbReference type="Gene3D" id="3.40.30.10">
    <property type="entry name" value="Glutaredoxin"/>
    <property type="match status" value="1"/>
</dbReference>
<reference evidence="2 3" key="1">
    <citation type="journal article" date="2016" name="Int. J. Syst. Evol. Microbiol.">
        <title>Labrenzia salina sp. nov., isolated from the rhizosphere of the halophyte Arthrocnemum macrostachyum.</title>
        <authorList>
            <person name="Camacho M."/>
            <person name="Redondo-Gomez S."/>
            <person name="Rodriguez-Llorente I."/>
            <person name="Rohde M."/>
            <person name="Sproer C."/>
            <person name="Schumann P."/>
            <person name="Klenk H.P."/>
            <person name="Montero-Calasanz M.D.C."/>
        </authorList>
    </citation>
    <scope>NUCLEOTIDE SEQUENCE [LARGE SCALE GENOMIC DNA]</scope>
    <source>
        <strain evidence="2 3">DSM 29163</strain>
    </source>
</reference>
<dbReference type="Proteomes" id="UP001300261">
    <property type="component" value="Unassembled WGS sequence"/>
</dbReference>
<dbReference type="PROSITE" id="PS51352">
    <property type="entry name" value="THIOREDOXIN_2"/>
    <property type="match status" value="1"/>
</dbReference>
<protein>
    <submittedName>
        <fullName evidence="2">Thioredoxin family protein</fullName>
    </submittedName>
</protein>
<sequence>MQGENHGCPVTPVCDFDRPAPDFMLPATDGKTYSLNDIAGENGTLIMFICNHCPFVLAVIDKIIRDAKDLQPLGIGVAAICSNDPVAYPDDNFDNMRKMAEERGFPFPYLHDEDQSAATRYGAVCTPDFFGFNRDLGLQYRGRLDATRMNAQASDLPRELFEAMKQVAETGRGPAEQIPSIGCSIKWKA</sequence>
<name>A0ABT3QZB3_9HYPH</name>
<dbReference type="InterPro" id="IPR013766">
    <property type="entry name" value="Thioredoxin_domain"/>
</dbReference>
<evidence type="ECO:0000313" key="3">
    <source>
        <dbReference type="Proteomes" id="UP001300261"/>
    </source>
</evidence>
<dbReference type="Pfam" id="PF00578">
    <property type="entry name" value="AhpC-TSA"/>
    <property type="match status" value="1"/>
</dbReference>
<proteinExistence type="predicted"/>